<evidence type="ECO:0000313" key="9">
    <source>
        <dbReference type="Proteomes" id="UP000007797"/>
    </source>
</evidence>
<feature type="compositionally biased region" description="Low complexity" evidence="6">
    <location>
        <begin position="20"/>
        <end position="40"/>
    </location>
</feature>
<evidence type="ECO:0000256" key="2">
    <source>
        <dbReference type="ARBA" id="ARBA00022737"/>
    </source>
</evidence>
<dbReference type="Pfam" id="PF00076">
    <property type="entry name" value="RRM_1"/>
    <property type="match status" value="3"/>
</dbReference>
<dbReference type="Proteomes" id="UP000007797">
    <property type="component" value="Unassembled WGS sequence"/>
</dbReference>
<proteinExistence type="predicted"/>
<feature type="domain" description="RRM" evidence="7">
    <location>
        <begin position="181"/>
        <end position="258"/>
    </location>
</feature>
<evidence type="ECO:0000256" key="6">
    <source>
        <dbReference type="SAM" id="MobiDB-lite"/>
    </source>
</evidence>
<feature type="coiled-coil region" evidence="5">
    <location>
        <begin position="481"/>
        <end position="515"/>
    </location>
</feature>
<dbReference type="CDD" id="cd12285">
    <property type="entry name" value="RRM3_RBM39_like"/>
    <property type="match status" value="1"/>
</dbReference>
<dbReference type="GO" id="GO:0005634">
    <property type="term" value="C:nucleus"/>
    <property type="evidence" value="ECO:0007669"/>
    <property type="project" value="InterPro"/>
</dbReference>
<evidence type="ECO:0000313" key="8">
    <source>
        <dbReference type="EMBL" id="EGG14992.1"/>
    </source>
</evidence>
<dbReference type="InterPro" id="IPR000504">
    <property type="entry name" value="RRM_dom"/>
</dbReference>
<organism evidence="8 9">
    <name type="scientific">Cavenderia fasciculata</name>
    <name type="common">Slime mold</name>
    <name type="synonym">Dictyostelium fasciculatum</name>
    <dbReference type="NCBI Taxonomy" id="261658"/>
    <lineage>
        <taxon>Eukaryota</taxon>
        <taxon>Amoebozoa</taxon>
        <taxon>Evosea</taxon>
        <taxon>Eumycetozoa</taxon>
        <taxon>Dictyostelia</taxon>
        <taxon>Acytosteliales</taxon>
        <taxon>Cavenderiaceae</taxon>
        <taxon>Cavenderia</taxon>
    </lineage>
</organism>
<evidence type="ECO:0000256" key="5">
    <source>
        <dbReference type="SAM" id="Coils"/>
    </source>
</evidence>
<dbReference type="RefSeq" id="XP_004351712.1">
    <property type="nucleotide sequence ID" value="XM_004351660.1"/>
</dbReference>
<feature type="domain" description="RRM" evidence="7">
    <location>
        <begin position="301"/>
        <end position="376"/>
    </location>
</feature>
<evidence type="ECO:0000259" key="7">
    <source>
        <dbReference type="PROSITE" id="PS50102"/>
    </source>
</evidence>
<dbReference type="AlphaFoldDB" id="F4QAS4"/>
<dbReference type="InterPro" id="IPR012677">
    <property type="entry name" value="Nucleotide-bd_a/b_plait_sf"/>
</dbReference>
<dbReference type="PROSITE" id="PS50102">
    <property type="entry name" value="RRM"/>
    <property type="match status" value="2"/>
</dbReference>
<reference evidence="9" key="1">
    <citation type="journal article" date="2011" name="Genome Res.">
        <title>Phylogeny-wide analysis of social amoeba genomes highlights ancient origins for complex intercellular communication.</title>
        <authorList>
            <person name="Heidel A.J."/>
            <person name="Lawal H.M."/>
            <person name="Felder M."/>
            <person name="Schilde C."/>
            <person name="Helps N.R."/>
            <person name="Tunggal B."/>
            <person name="Rivero F."/>
            <person name="John U."/>
            <person name="Schleicher M."/>
            <person name="Eichinger L."/>
            <person name="Platzer M."/>
            <person name="Noegel A.A."/>
            <person name="Schaap P."/>
            <person name="Gloeckner G."/>
        </authorList>
    </citation>
    <scope>NUCLEOTIDE SEQUENCE [LARGE SCALE GENOMIC DNA]</scope>
    <source>
        <strain evidence="9">SH3</strain>
    </source>
</reference>
<dbReference type="STRING" id="1054147.F4QAS4"/>
<feature type="compositionally biased region" description="Basic and acidic residues" evidence="6">
    <location>
        <begin position="44"/>
        <end position="121"/>
    </location>
</feature>
<dbReference type="InterPro" id="IPR029123">
    <property type="entry name" value="RBM39_linker"/>
</dbReference>
<evidence type="ECO:0000256" key="1">
    <source>
        <dbReference type="ARBA" id="ARBA00022553"/>
    </source>
</evidence>
<sequence length="637" mass="71227">MSTDVDVDALLEASFSNFANGGKSTNSNESGSTSSNGSTSAQSIEKEKKRDSRDRDGGKRDYRDRDRDYRDNRDNRDRDYRDNRDSRGGDRDYRDKRDYRDNRDRDRDYRDRDYDSRDRRGGGGGGGYNNRDRDYDDRRSYGGGNRGRYDRPYERRDRPLPPPEPVLPELTPEEEEEMDLRTAFIQNLSPKVHESDLYDFFAQAGKVVKVSLVVDRITRKLKGVGYVEFKEKDMVDEAVKLTGQKVLGHTIAVHRVQPEKKSTATTIIGATTAMDATSLMATNADPTTLKNNTTSTVAHNSRLYVGFLNLGMTEEQIRALFVPYGEVDFINVHIKPGIYKYAFVQFRTSEAAARAHADLNGKDLLGKPLKITFVSEDKINSGGVRKQQQQHVIGIAGVNPLIPINPHILQAGMQFQQQQMYQPMGSLDDEEGSAPLSAQAKIALTAKLQGLPVPGSAAAAAATTTPPPPGTGLLGAMPYGMTIQQQQLHMLQQQQQQLQQQQQMLQQQLQQSLTTPTGSAAAAVGSSPAVVEVVAVVAPSPCMVLKNMFDPDSETGDEWPQEIQKDVEEECTNFGNIKHIFLDRYSQGYIYLKYDNSDMAALAISKLNRRWFSSKMLSAEFIPETIYYQKFPEALSK</sequence>
<keyword evidence="1" id="KW-0597">Phosphoprotein</keyword>
<dbReference type="KEGG" id="dfa:DFA_09812"/>
<keyword evidence="2" id="KW-0677">Repeat</keyword>
<keyword evidence="5" id="KW-0175">Coiled coil</keyword>
<name>F4QAS4_CACFS</name>
<dbReference type="InterPro" id="IPR035979">
    <property type="entry name" value="RBD_domain_sf"/>
</dbReference>
<feature type="compositionally biased region" description="Basic and acidic residues" evidence="6">
    <location>
        <begin position="147"/>
        <end position="159"/>
    </location>
</feature>
<dbReference type="Gene3D" id="3.30.70.330">
    <property type="match status" value="3"/>
</dbReference>
<dbReference type="Pfam" id="PF15519">
    <property type="entry name" value="RBM39linker"/>
    <property type="match status" value="1"/>
</dbReference>
<keyword evidence="9" id="KW-1185">Reference proteome</keyword>
<dbReference type="OMA" id="GRDNDKG"/>
<dbReference type="PANTHER" id="PTHR48036">
    <property type="entry name" value="SPLICING FACTOR (PAD-1), PUTATIVE (AFU_ORTHOLOGUE AFUA_1G15810)-RELATED"/>
    <property type="match status" value="1"/>
</dbReference>
<feature type="region of interest" description="Disordered" evidence="6">
    <location>
        <begin position="16"/>
        <end position="174"/>
    </location>
</feature>
<protein>
    <submittedName>
        <fullName evidence="8">RNA splicing factor</fullName>
    </submittedName>
</protein>
<dbReference type="GO" id="GO:0003723">
    <property type="term" value="F:RNA binding"/>
    <property type="evidence" value="ECO:0007669"/>
    <property type="project" value="UniProtKB-UniRule"/>
</dbReference>
<dbReference type="SUPFAM" id="SSF54928">
    <property type="entry name" value="RNA-binding domain, RBD"/>
    <property type="match status" value="2"/>
</dbReference>
<feature type="compositionally biased region" description="Basic and acidic residues" evidence="6">
    <location>
        <begin position="130"/>
        <end position="140"/>
    </location>
</feature>
<dbReference type="OrthoDB" id="5411533at2759"/>
<evidence type="ECO:0000256" key="4">
    <source>
        <dbReference type="PROSITE-ProRule" id="PRU00176"/>
    </source>
</evidence>
<keyword evidence="3 4" id="KW-0694">RNA-binding</keyword>
<dbReference type="GO" id="GO:0006397">
    <property type="term" value="P:mRNA processing"/>
    <property type="evidence" value="ECO:0007669"/>
    <property type="project" value="InterPro"/>
</dbReference>
<dbReference type="EMBL" id="GL883026">
    <property type="protein sequence ID" value="EGG14992.1"/>
    <property type="molecule type" value="Genomic_DNA"/>
</dbReference>
<dbReference type="GeneID" id="14867627"/>
<accession>F4QAS4</accession>
<evidence type="ECO:0000256" key="3">
    <source>
        <dbReference type="ARBA" id="ARBA00022884"/>
    </source>
</evidence>
<dbReference type="InterPro" id="IPR006509">
    <property type="entry name" value="RBM39_SF"/>
</dbReference>
<dbReference type="SMART" id="SM00360">
    <property type="entry name" value="RRM"/>
    <property type="match status" value="3"/>
</dbReference>
<gene>
    <name evidence="8" type="ORF">DFA_09812</name>
</gene>